<dbReference type="EMBL" id="MPDK01000032">
    <property type="protein sequence ID" value="PWI56632.1"/>
    <property type="molecule type" value="Genomic_DNA"/>
</dbReference>
<comment type="caution">
    <text evidence="2">The sequence shown here is derived from an EMBL/GenBank/DDBJ whole genome shotgun (WGS) entry which is preliminary data.</text>
</comment>
<dbReference type="Proteomes" id="UP000245380">
    <property type="component" value="Unassembled WGS sequence"/>
</dbReference>
<evidence type="ECO:0000313" key="2">
    <source>
        <dbReference type="EMBL" id="PWI56632.1"/>
    </source>
</evidence>
<dbReference type="RefSeq" id="WP_109431582.1">
    <property type="nucleotide sequence ID" value="NZ_MPDK01000032.1"/>
</dbReference>
<reference evidence="2 3" key="1">
    <citation type="submission" date="2016-11" db="EMBL/GenBank/DDBJ databases">
        <title>Comparative genomics of Acidibacillus ferroxidans species.</title>
        <authorList>
            <person name="Oliveira G."/>
            <person name="Nunes G."/>
            <person name="Oliveira R."/>
            <person name="Araujo F."/>
            <person name="Salim A."/>
            <person name="Scholte L."/>
            <person name="Morais D."/>
            <person name="Nancucheo I."/>
            <person name="Johnson D.B."/>
            <person name="Grail B."/>
            <person name="Bittencourt J."/>
            <person name="Valadares R."/>
        </authorList>
    </citation>
    <scope>NUCLEOTIDE SEQUENCE [LARGE SCALE GENOMIC DNA]</scope>
    <source>
        <strain evidence="2 3">Y002</strain>
    </source>
</reference>
<keyword evidence="1" id="KW-0812">Transmembrane</keyword>
<evidence type="ECO:0000256" key="1">
    <source>
        <dbReference type="SAM" id="Phobius"/>
    </source>
</evidence>
<organism evidence="2 3">
    <name type="scientific">Sulfoacidibacillus thermotolerans</name>
    <name type="common">Acidibacillus sulfuroxidans</name>
    <dbReference type="NCBI Taxonomy" id="1765684"/>
    <lineage>
        <taxon>Bacteria</taxon>
        <taxon>Bacillati</taxon>
        <taxon>Bacillota</taxon>
        <taxon>Bacilli</taxon>
        <taxon>Bacillales</taxon>
        <taxon>Alicyclobacillaceae</taxon>
        <taxon>Sulfoacidibacillus</taxon>
    </lineage>
</organism>
<keyword evidence="1" id="KW-0472">Membrane</keyword>
<accession>A0A2U3D5T6</accession>
<sequence>MKKMRTKITHKAQEFLAWWTVRQAVSKDTFRWNQLMDLGIVVGLLFVFVANNPTLSNLFKTIANAVQSQLTNLINNNTL</sequence>
<gene>
    <name evidence="2" type="ORF">BM613_12690</name>
</gene>
<keyword evidence="3" id="KW-1185">Reference proteome</keyword>
<evidence type="ECO:0000313" key="3">
    <source>
        <dbReference type="Proteomes" id="UP000245380"/>
    </source>
</evidence>
<name>A0A2U3D5T6_SULT2</name>
<feature type="transmembrane region" description="Helical" evidence="1">
    <location>
        <begin position="32"/>
        <end position="50"/>
    </location>
</feature>
<dbReference type="AlphaFoldDB" id="A0A2U3D5T6"/>
<protein>
    <submittedName>
        <fullName evidence="2">Uncharacterized protein</fullName>
    </submittedName>
</protein>
<keyword evidence="1" id="KW-1133">Transmembrane helix</keyword>
<proteinExistence type="predicted"/>